<name>A0AAU9DIB6_9BACT</name>
<evidence type="ECO:0000256" key="6">
    <source>
        <dbReference type="ARBA" id="ARBA00023136"/>
    </source>
</evidence>
<dbReference type="InterPro" id="IPR012910">
    <property type="entry name" value="Plug_dom"/>
</dbReference>
<feature type="domain" description="TonB-dependent receptor plug" evidence="12">
    <location>
        <begin position="216"/>
        <end position="321"/>
    </location>
</feature>
<evidence type="ECO:0000256" key="4">
    <source>
        <dbReference type="ARBA" id="ARBA00022692"/>
    </source>
</evidence>
<gene>
    <name evidence="13" type="ORF">FUAX_47470</name>
</gene>
<dbReference type="InterPro" id="IPR023996">
    <property type="entry name" value="TonB-dep_OMP_SusC/RagA"/>
</dbReference>
<evidence type="ECO:0000256" key="3">
    <source>
        <dbReference type="ARBA" id="ARBA00022452"/>
    </source>
</evidence>
<sequence length="1125" mass="122619">MRLKIFTASFLLVIQALLCAGPSWANAQGAEVNLSRSGSAKVSVVVDNASLATVFSHIEKQTKLKFSYVVERVDVNRKISLNLTNSSLDKTLKAIAERTGLSFYQAEGSILVKDPNWKSGQAEKKQVKGKVTDSKTGEGIPGVNVVVKGTTNGTITDFEGNFKLDVSTGDILLVTYVGYVNEEVQVGANTVYDIAITENVKELSEVVVIGYGTAKKSDLTGSVATVENIEGLKSKAPTNVSDMIQGSISGVTVLSNGGDPTAGFDLRIRGVGTINNADGPLWVVDGVIGAPAPKPNDIESISILKDAASASIYGAQAAGGVIMVTTKRGKKGTVSVDFEMFTGIQQAWKTPKALDAKGMSDFYLTAARGAGKSEADIRSEYPAFVPDLNPNGMITRTDWTDEIFRTAKISDYHVRLSGGNDKVTYLTSLSYQENEGTIRNTFAETYNFLLNADMKLSEKMRIGQHIKAFYQTSRGANTDDGYGGAVTNAIWMPPSASVYGKDGKWGGVAEPDDPFVGSYGDIGNPVAALERNNAKNPSIGVDANLYAEYSVFDFLKARSSFSIRGNMKDYERFFPKVPEPGRPSQVNTLDMSSERGYRYLWENTLTFDKNFDKHHVTAMVGYTAQKQETTGFSAGATGFDKEDDYFIILQNGGTVKTPTSWTFGNSMASVLGRVAYSYADKYFLTANYRRDASSKLSPELRSDEFPAFSAAWRISEEPFMEGIKEQVSSLKLRASWGQIGNVASLGNNDWMLLYSPLNGLLGQSTGLINGYAPLSEGNPNLLWETGEQTDIGIDAELFGGRVIVTADYFNKLTDGMIMRPLKPGTSGVQNSAFENVGAVRNRGFEVELGYRKKEGDFRYSVFANVSMIENEATDLGEAGAVPVGTNVRGVLRPYRHEEGHPLSSFYLIRSAGIFQSDAEAEAYVDKSGKRIQPNAQAGDLKFIDLNGDGVISDLDRDFVGDPYPDFTYGLNANASYKNFDFSMIWQGVSGVDIFNAYNFLTLSAGFSQGYNMRDGALDAWSETNKGSDIPRLTVDDRNGNYATSSDWYLKDGSYLRLRSVTLGYTLPQNILDKTPFSRFRVYVAGRNLLTITDYDGMDPEIGFNGLDQGKYPVAKQFLLGLNVSF</sequence>
<evidence type="ECO:0000256" key="2">
    <source>
        <dbReference type="ARBA" id="ARBA00022448"/>
    </source>
</evidence>
<dbReference type="InterPro" id="IPR036942">
    <property type="entry name" value="Beta-barrel_TonB_sf"/>
</dbReference>
<dbReference type="RefSeq" id="WP_338395667.1">
    <property type="nucleotide sequence ID" value="NZ_AP025318.1"/>
</dbReference>
<keyword evidence="4 8" id="KW-0812">Transmembrane</keyword>
<dbReference type="InterPro" id="IPR039426">
    <property type="entry name" value="TonB-dep_rcpt-like"/>
</dbReference>
<geneLocation type="plasmid" evidence="13 14">
    <name>pFA4</name>
</geneLocation>
<dbReference type="KEGG" id="fax:FUAX_47470"/>
<dbReference type="InterPro" id="IPR008969">
    <property type="entry name" value="CarboxyPept-like_regulatory"/>
</dbReference>
<keyword evidence="7 8" id="KW-0998">Cell outer membrane</keyword>
<keyword evidence="6 8" id="KW-0472">Membrane</keyword>
<organism evidence="13 14">
    <name type="scientific">Fulvitalea axinellae</name>
    <dbReference type="NCBI Taxonomy" id="1182444"/>
    <lineage>
        <taxon>Bacteria</taxon>
        <taxon>Pseudomonadati</taxon>
        <taxon>Bacteroidota</taxon>
        <taxon>Cytophagia</taxon>
        <taxon>Cytophagales</taxon>
        <taxon>Persicobacteraceae</taxon>
        <taxon>Fulvitalea</taxon>
    </lineage>
</organism>
<feature type="domain" description="TonB-dependent receptor-like beta-barrel" evidence="11">
    <location>
        <begin position="513"/>
        <end position="1088"/>
    </location>
</feature>
<evidence type="ECO:0000259" key="11">
    <source>
        <dbReference type="Pfam" id="PF00593"/>
    </source>
</evidence>
<dbReference type="EMBL" id="AP025318">
    <property type="protein sequence ID" value="BDD12315.1"/>
    <property type="molecule type" value="Genomic_DNA"/>
</dbReference>
<evidence type="ECO:0000256" key="1">
    <source>
        <dbReference type="ARBA" id="ARBA00004571"/>
    </source>
</evidence>
<protein>
    <submittedName>
        <fullName evidence="13">SusC/RagA family TonB-linked outer membrane protein</fullName>
    </submittedName>
</protein>
<evidence type="ECO:0000313" key="14">
    <source>
        <dbReference type="Proteomes" id="UP001348817"/>
    </source>
</evidence>
<evidence type="ECO:0000256" key="5">
    <source>
        <dbReference type="ARBA" id="ARBA00023077"/>
    </source>
</evidence>
<reference evidence="13 14" key="1">
    <citation type="submission" date="2021-12" db="EMBL/GenBank/DDBJ databases">
        <title>Genome sequencing of bacteria with rrn-lacking chromosome and rrn-plasmid.</title>
        <authorList>
            <person name="Anda M."/>
            <person name="Iwasaki W."/>
        </authorList>
    </citation>
    <scope>NUCLEOTIDE SEQUENCE [LARGE SCALE GENOMIC DNA]</scope>
    <source>
        <strain evidence="13 14">DSM 100852</strain>
        <plasmid evidence="13 14">pFA4</plasmid>
    </source>
</reference>
<dbReference type="Gene3D" id="2.40.170.20">
    <property type="entry name" value="TonB-dependent receptor, beta-barrel domain"/>
    <property type="match status" value="1"/>
</dbReference>
<feature type="chain" id="PRO_5043863197" evidence="10">
    <location>
        <begin position="26"/>
        <end position="1125"/>
    </location>
</feature>
<evidence type="ECO:0000256" key="8">
    <source>
        <dbReference type="PROSITE-ProRule" id="PRU01360"/>
    </source>
</evidence>
<proteinExistence type="inferred from homology"/>
<dbReference type="Pfam" id="PF07715">
    <property type="entry name" value="Plug"/>
    <property type="match status" value="1"/>
</dbReference>
<keyword evidence="3 8" id="KW-1134">Transmembrane beta strand</keyword>
<dbReference type="Gene3D" id="2.60.40.1120">
    <property type="entry name" value="Carboxypeptidase-like, regulatory domain"/>
    <property type="match status" value="1"/>
</dbReference>
<dbReference type="GO" id="GO:0009279">
    <property type="term" value="C:cell outer membrane"/>
    <property type="evidence" value="ECO:0007669"/>
    <property type="project" value="UniProtKB-SubCell"/>
</dbReference>
<keyword evidence="10" id="KW-0732">Signal</keyword>
<comment type="subcellular location">
    <subcellularLocation>
        <location evidence="1 8">Cell outer membrane</location>
        <topology evidence="1 8">Multi-pass membrane protein</topology>
    </subcellularLocation>
</comment>
<evidence type="ECO:0000256" key="7">
    <source>
        <dbReference type="ARBA" id="ARBA00023237"/>
    </source>
</evidence>
<dbReference type="InterPro" id="IPR037066">
    <property type="entry name" value="Plug_dom_sf"/>
</dbReference>
<keyword evidence="2 8" id="KW-0813">Transport</keyword>
<evidence type="ECO:0000259" key="12">
    <source>
        <dbReference type="Pfam" id="PF07715"/>
    </source>
</evidence>
<accession>A0AAU9DIB6</accession>
<dbReference type="Pfam" id="PF00593">
    <property type="entry name" value="TonB_dep_Rec_b-barrel"/>
    <property type="match status" value="1"/>
</dbReference>
<dbReference type="Proteomes" id="UP001348817">
    <property type="component" value="Plasmid pFA4"/>
</dbReference>
<feature type="signal peptide" evidence="10">
    <location>
        <begin position="1"/>
        <end position="25"/>
    </location>
</feature>
<evidence type="ECO:0000256" key="9">
    <source>
        <dbReference type="RuleBase" id="RU003357"/>
    </source>
</evidence>
<evidence type="ECO:0000313" key="13">
    <source>
        <dbReference type="EMBL" id="BDD12315.1"/>
    </source>
</evidence>
<comment type="similarity">
    <text evidence="8 9">Belongs to the TonB-dependent receptor family.</text>
</comment>
<dbReference type="AlphaFoldDB" id="A0AAU9DIB6"/>
<keyword evidence="14" id="KW-1185">Reference proteome</keyword>
<dbReference type="NCBIfam" id="TIGR04056">
    <property type="entry name" value="OMP_RagA_SusC"/>
    <property type="match status" value="1"/>
</dbReference>
<dbReference type="PROSITE" id="PS52016">
    <property type="entry name" value="TONB_DEPENDENT_REC_3"/>
    <property type="match status" value="1"/>
</dbReference>
<dbReference type="SUPFAM" id="SSF49464">
    <property type="entry name" value="Carboxypeptidase regulatory domain-like"/>
    <property type="match status" value="1"/>
</dbReference>
<dbReference type="Gene3D" id="2.170.130.10">
    <property type="entry name" value="TonB-dependent receptor, plug domain"/>
    <property type="match status" value="1"/>
</dbReference>
<evidence type="ECO:0000256" key="10">
    <source>
        <dbReference type="SAM" id="SignalP"/>
    </source>
</evidence>
<keyword evidence="5 9" id="KW-0798">TonB box</keyword>
<dbReference type="NCBIfam" id="TIGR04057">
    <property type="entry name" value="SusC_RagA_signa"/>
    <property type="match status" value="1"/>
</dbReference>
<dbReference type="Pfam" id="PF13715">
    <property type="entry name" value="CarbopepD_reg_2"/>
    <property type="match status" value="1"/>
</dbReference>
<dbReference type="InterPro" id="IPR023997">
    <property type="entry name" value="TonB-dep_OMP_SusC/RagA_CS"/>
</dbReference>
<dbReference type="SUPFAM" id="SSF56935">
    <property type="entry name" value="Porins"/>
    <property type="match status" value="1"/>
</dbReference>
<dbReference type="InterPro" id="IPR000531">
    <property type="entry name" value="Beta-barrel_TonB"/>
</dbReference>
<keyword evidence="13" id="KW-0614">Plasmid</keyword>